<accession>A0A6A5BLP4</accession>
<feature type="transmembrane region" description="Helical" evidence="2">
    <location>
        <begin position="422"/>
        <end position="442"/>
    </location>
</feature>
<evidence type="ECO:0000256" key="1">
    <source>
        <dbReference type="SAM" id="MobiDB-lite"/>
    </source>
</evidence>
<keyword evidence="2" id="KW-0812">Transmembrane</keyword>
<feature type="transmembrane region" description="Helical" evidence="2">
    <location>
        <begin position="323"/>
        <end position="345"/>
    </location>
</feature>
<keyword evidence="2" id="KW-0472">Membrane</keyword>
<evidence type="ECO:0000256" key="2">
    <source>
        <dbReference type="SAM" id="Phobius"/>
    </source>
</evidence>
<dbReference type="RefSeq" id="XP_044559801.1">
    <property type="nucleotide sequence ID" value="XM_044709410.1"/>
</dbReference>
<dbReference type="GeneID" id="68113059"/>
<dbReference type="VEuPathDB" id="AmoebaDB:FDP41_005841"/>
<dbReference type="VEuPathDB" id="AmoebaDB:NF0073330"/>
<evidence type="ECO:0000313" key="3">
    <source>
        <dbReference type="EMBL" id="KAF0975088.1"/>
    </source>
</evidence>
<feature type="transmembrane region" description="Helical" evidence="2">
    <location>
        <begin position="389"/>
        <end position="410"/>
    </location>
</feature>
<sequence length="642" mass="75740">MDSNSTASDMVVNPFRQEDDHESMNHPNNHQQHHPITERTMVVASSSSRNDHLSNANVHYEDLYSQLTLQENEKALYLFFYELYLYFGSYSQVLIRLNSSSASPSSQAMMMVIDQGNIPPSSNSSSGHENHNNSEHEPRSTNSSSSQSRNIILYNWIRKIRNFVKGPDRGFISYYCYILLFIQWCSLFMDSHLPWHRSNKKFFMMLSVLANFKISLLWEDETNFWWTLFIPFLFSCLITLLLVTLTIICFHFNWKTFKNLRNTRNIDQYSNIEDHPQVQLLKERRKKPRVIAFWLLFHLIELIPGLFIPVSLGFLHAIRSLNFFIMIPSLILIWPFHILAITFMFTIYEWRFDTGSIAAKSNTRLDLFLFILLTVSCWMHSMFQSPITLVIVMFSDFFMLLIILAVNILFVSWYKTAMNITITTLIFSGLIILSITSMLAVLKAFIPSTDSSSGFFSELTIAASIFLCVILGYFFTKLRLTFNELVVNEQTRTELFLNSYRNTIVIPRRDFEVEMATRTISFISHFVEPKTIGQPPASSYEEIRDRLREIQEIERVDELFQQAMDYQFDLSYVSPFIYLSYAQFKKHAREDPRYLDGVLSVQRYCSWKWLDVRFMFYVRTRFWFECELVKKLQRRIDRAIQI</sequence>
<keyword evidence="4" id="KW-1185">Reference proteome</keyword>
<dbReference type="OrthoDB" id="10351304at2759"/>
<keyword evidence="2" id="KW-1133">Transmembrane helix</keyword>
<feature type="transmembrane region" description="Helical" evidence="2">
    <location>
        <begin position="365"/>
        <end position="383"/>
    </location>
</feature>
<protein>
    <submittedName>
        <fullName evidence="3">Uncharacterized protein</fullName>
    </submittedName>
</protein>
<feature type="compositionally biased region" description="Basic and acidic residues" evidence="1">
    <location>
        <begin position="128"/>
        <end position="139"/>
    </location>
</feature>
<name>A0A6A5BLP4_NAEFO</name>
<evidence type="ECO:0000313" key="4">
    <source>
        <dbReference type="Proteomes" id="UP000444721"/>
    </source>
</evidence>
<dbReference type="Proteomes" id="UP000444721">
    <property type="component" value="Unassembled WGS sequence"/>
</dbReference>
<dbReference type="OMA" id="SWYKTAM"/>
<proteinExistence type="predicted"/>
<feature type="transmembrane region" description="Helical" evidence="2">
    <location>
        <begin position="454"/>
        <end position="475"/>
    </location>
</feature>
<reference evidence="3 4" key="1">
    <citation type="journal article" date="2019" name="Sci. Rep.">
        <title>Nanopore sequencing improves the draft genome of the human pathogenic amoeba Naegleria fowleri.</title>
        <authorList>
            <person name="Liechti N."/>
            <person name="Schurch N."/>
            <person name="Bruggmann R."/>
            <person name="Wittwer M."/>
        </authorList>
    </citation>
    <scope>NUCLEOTIDE SEQUENCE [LARGE SCALE GENOMIC DNA]</scope>
    <source>
        <strain evidence="3 4">ATCC 30894</strain>
    </source>
</reference>
<dbReference type="VEuPathDB" id="AmoebaDB:NfTy_044750"/>
<organism evidence="3 4">
    <name type="scientific">Naegleria fowleri</name>
    <name type="common">Brain eating amoeba</name>
    <dbReference type="NCBI Taxonomy" id="5763"/>
    <lineage>
        <taxon>Eukaryota</taxon>
        <taxon>Discoba</taxon>
        <taxon>Heterolobosea</taxon>
        <taxon>Tetramitia</taxon>
        <taxon>Eutetramitia</taxon>
        <taxon>Vahlkampfiidae</taxon>
        <taxon>Naegleria</taxon>
    </lineage>
</organism>
<dbReference type="AlphaFoldDB" id="A0A6A5BLP4"/>
<feature type="transmembrane region" description="Helical" evidence="2">
    <location>
        <begin position="291"/>
        <end position="317"/>
    </location>
</feature>
<feature type="region of interest" description="Disordered" evidence="1">
    <location>
        <begin position="119"/>
        <end position="146"/>
    </location>
</feature>
<feature type="transmembrane region" description="Helical" evidence="2">
    <location>
        <begin position="171"/>
        <end position="189"/>
    </location>
</feature>
<gene>
    <name evidence="3" type="ORF">FDP41_005841</name>
</gene>
<dbReference type="EMBL" id="VFQX01000048">
    <property type="protein sequence ID" value="KAF0975088.1"/>
    <property type="molecule type" value="Genomic_DNA"/>
</dbReference>
<feature type="transmembrane region" description="Helical" evidence="2">
    <location>
        <begin position="224"/>
        <end position="254"/>
    </location>
</feature>
<comment type="caution">
    <text evidence="3">The sequence shown here is derived from an EMBL/GenBank/DDBJ whole genome shotgun (WGS) entry which is preliminary data.</text>
</comment>